<dbReference type="RefSeq" id="WP_259543082.1">
    <property type="nucleotide sequence ID" value="NZ_JANLCJ010000242.1"/>
</dbReference>
<proteinExistence type="predicted"/>
<organism evidence="1 2">
    <name type="scientific">Herbiconiux daphne</name>
    <dbReference type="NCBI Taxonomy" id="2970914"/>
    <lineage>
        <taxon>Bacteria</taxon>
        <taxon>Bacillati</taxon>
        <taxon>Actinomycetota</taxon>
        <taxon>Actinomycetes</taxon>
        <taxon>Micrococcales</taxon>
        <taxon>Microbacteriaceae</taxon>
        <taxon>Herbiconiux</taxon>
    </lineage>
</organism>
<protein>
    <submittedName>
        <fullName evidence="1">Uncharacterized protein</fullName>
    </submittedName>
</protein>
<keyword evidence="2" id="KW-1185">Reference proteome</keyword>
<sequence>MKITKTEFKEGEASTGFTKDFARFIYNQEPAYADQDFDAYFIRNWVAITATPRWEYTVWNEDGSVDASMAFYVGFHKEFGQQVIYVMNAFSKIPGALNGGYRWGYKKAKEL</sequence>
<dbReference type="EMBL" id="JANLCJ010000242">
    <property type="protein sequence ID" value="MCS5736872.1"/>
    <property type="molecule type" value="Genomic_DNA"/>
</dbReference>
<accession>A0ABT2HAH4</accession>
<dbReference type="Proteomes" id="UP001165586">
    <property type="component" value="Unassembled WGS sequence"/>
</dbReference>
<name>A0ABT2HAH4_9MICO</name>
<gene>
    <name evidence="1" type="ORF">N1032_24380</name>
</gene>
<reference evidence="1" key="1">
    <citation type="submission" date="2022-08" db="EMBL/GenBank/DDBJ databases">
        <authorList>
            <person name="Deng Y."/>
            <person name="Han X.-F."/>
            <person name="Zhang Y.-Q."/>
        </authorList>
    </citation>
    <scope>NUCLEOTIDE SEQUENCE</scope>
    <source>
        <strain evidence="1">CPCC 203386</strain>
    </source>
</reference>
<evidence type="ECO:0000313" key="2">
    <source>
        <dbReference type="Proteomes" id="UP001165586"/>
    </source>
</evidence>
<comment type="caution">
    <text evidence="1">The sequence shown here is derived from an EMBL/GenBank/DDBJ whole genome shotgun (WGS) entry which is preliminary data.</text>
</comment>
<evidence type="ECO:0000313" key="1">
    <source>
        <dbReference type="EMBL" id="MCS5736872.1"/>
    </source>
</evidence>
<feature type="non-terminal residue" evidence="1">
    <location>
        <position position="111"/>
    </location>
</feature>